<sequence>MRIIEGHFHHESFKRHYHLDYHIGLITGGAQRYYYRGASHVARRGELVIMPPGEVHDGTAVDQHAYSYRVIALSPQWLTEHYHIGNDTMPFTTKPLARTCWQRVYQLSEQLIHQPDSLACESALVAAIEPLLYTHNEQHPQAPLTQTQLKQLREYMHAHLEEGVELSQLAQLTHRSVPQFCRQFKRSTGMSPYAYFLCLRLESSLLAIRAGTPLSTVAHQHGFHDQAHFVRAFYNHFALLPSQAR</sequence>
<dbReference type="InterPro" id="IPR009057">
    <property type="entry name" value="Homeodomain-like_sf"/>
</dbReference>
<dbReference type="SUPFAM" id="SSF51215">
    <property type="entry name" value="Regulatory protein AraC"/>
    <property type="match status" value="1"/>
</dbReference>
<feature type="domain" description="HTH araC/xylS-type" evidence="4">
    <location>
        <begin position="150"/>
        <end position="245"/>
    </location>
</feature>
<dbReference type="InterPro" id="IPR050204">
    <property type="entry name" value="AraC_XylS_family_regulators"/>
</dbReference>
<dbReference type="Pfam" id="PF02311">
    <property type="entry name" value="AraC_binding"/>
    <property type="match status" value="1"/>
</dbReference>
<dbReference type="PANTHER" id="PTHR46796">
    <property type="entry name" value="HTH-TYPE TRANSCRIPTIONAL ACTIVATOR RHAS-RELATED"/>
    <property type="match status" value="1"/>
</dbReference>
<dbReference type="SUPFAM" id="SSF46689">
    <property type="entry name" value="Homeodomain-like"/>
    <property type="match status" value="2"/>
</dbReference>
<evidence type="ECO:0000256" key="1">
    <source>
        <dbReference type="ARBA" id="ARBA00023015"/>
    </source>
</evidence>
<dbReference type="InterPro" id="IPR018060">
    <property type="entry name" value="HTH_AraC"/>
</dbReference>
<keyword evidence="2" id="KW-0238">DNA-binding</keyword>
<protein>
    <submittedName>
        <fullName evidence="5">AraC family transcriptional regulator</fullName>
    </submittedName>
</protein>
<evidence type="ECO:0000256" key="3">
    <source>
        <dbReference type="ARBA" id="ARBA00023163"/>
    </source>
</evidence>
<dbReference type="Proteomes" id="UP001164676">
    <property type="component" value="Chromosome"/>
</dbReference>
<dbReference type="InterPro" id="IPR003313">
    <property type="entry name" value="AraC-bd"/>
</dbReference>
<dbReference type="Pfam" id="PF12833">
    <property type="entry name" value="HTH_18"/>
    <property type="match status" value="1"/>
</dbReference>
<dbReference type="RefSeq" id="WP_269597743.1">
    <property type="nucleotide sequence ID" value="NZ_CP114584.1"/>
</dbReference>
<name>A0ABY7LBP5_9GAMM</name>
<proteinExistence type="predicted"/>
<evidence type="ECO:0000313" key="6">
    <source>
        <dbReference type="Proteomes" id="UP001164676"/>
    </source>
</evidence>
<dbReference type="SMART" id="SM00342">
    <property type="entry name" value="HTH_ARAC"/>
    <property type="match status" value="1"/>
</dbReference>
<dbReference type="PROSITE" id="PS01124">
    <property type="entry name" value="HTH_ARAC_FAMILY_2"/>
    <property type="match status" value="1"/>
</dbReference>
<keyword evidence="6" id="KW-1185">Reference proteome</keyword>
<evidence type="ECO:0000259" key="4">
    <source>
        <dbReference type="PROSITE" id="PS01124"/>
    </source>
</evidence>
<reference evidence="5" key="1">
    <citation type="submission" date="2022-09" db="EMBL/GenBank/DDBJ databases">
        <authorList>
            <person name="Li Z.-J."/>
        </authorList>
    </citation>
    <scope>NUCLEOTIDE SEQUENCE</scope>
    <source>
        <strain evidence="5">TGB10</strain>
    </source>
</reference>
<keyword evidence="3" id="KW-0804">Transcription</keyword>
<organism evidence="5 6">
    <name type="scientific">Salinivibrio proteolyticus</name>
    <dbReference type="NCBI Taxonomy" id="334715"/>
    <lineage>
        <taxon>Bacteria</taxon>
        <taxon>Pseudomonadati</taxon>
        <taxon>Pseudomonadota</taxon>
        <taxon>Gammaproteobacteria</taxon>
        <taxon>Vibrionales</taxon>
        <taxon>Vibrionaceae</taxon>
        <taxon>Salinivibrio</taxon>
    </lineage>
</organism>
<keyword evidence="1" id="KW-0805">Transcription regulation</keyword>
<dbReference type="EMBL" id="CP114584">
    <property type="protein sequence ID" value="WBA14675.1"/>
    <property type="molecule type" value="Genomic_DNA"/>
</dbReference>
<evidence type="ECO:0000313" key="5">
    <source>
        <dbReference type="EMBL" id="WBA14675.1"/>
    </source>
</evidence>
<dbReference type="InterPro" id="IPR037923">
    <property type="entry name" value="HTH-like"/>
</dbReference>
<evidence type="ECO:0000256" key="2">
    <source>
        <dbReference type="ARBA" id="ARBA00023125"/>
    </source>
</evidence>
<dbReference type="PANTHER" id="PTHR46796:SF11">
    <property type="entry name" value="TRANSCRIPTIONAL REGULATOR-RELATED"/>
    <property type="match status" value="1"/>
</dbReference>
<gene>
    <name evidence="5" type="ORF">N7E60_13535</name>
</gene>
<accession>A0ABY7LBP5</accession>
<dbReference type="Gene3D" id="1.10.10.60">
    <property type="entry name" value="Homeodomain-like"/>
    <property type="match status" value="1"/>
</dbReference>